<keyword evidence="4" id="KW-1003">Cell membrane</keyword>
<keyword evidence="5 10" id="KW-0812">Transmembrane</keyword>
<keyword evidence="3" id="KW-0050">Antiport</keyword>
<keyword evidence="12" id="KW-1185">Reference proteome</keyword>
<evidence type="ECO:0000256" key="2">
    <source>
        <dbReference type="ARBA" id="ARBA00022448"/>
    </source>
</evidence>
<feature type="transmembrane region" description="Helical" evidence="10">
    <location>
        <begin position="103"/>
        <end position="124"/>
    </location>
</feature>
<dbReference type="Proteomes" id="UP001449225">
    <property type="component" value="Unassembled WGS sequence"/>
</dbReference>
<evidence type="ECO:0000256" key="4">
    <source>
        <dbReference type="ARBA" id="ARBA00022475"/>
    </source>
</evidence>
<sequence>MAQIAQTSMGFVDTVMAGRFSSTDLAAVSLGASIWLPIIIACQGILMATTPMVAHFVGDDKPHQARETLHQGSLIVVILCVGTMFLLHNCGPILIFMDVEAHLAALTMEYLAAISWGIPALLFYQLMRSYMEGFGKTQPAMKMAILGLLFNIPLNYLLIYGKLGLPALGGVGCGWASAIVMWLMLLASIIYLKKSDTFRQLSPFKHWQLPELNAFKRYVALGLPIGFALLIEVSMFSVIALLIADLGEVIIASHQITITFTGLVFMIPLSISLALTIRVGHQLGGKNPAGAIHSAKAGLIITLAIATLSSGLIALFATQIASLYTTDLHIIEIATTLLTIAAFFQLSDAVQITCSGALRGYKDTQFPLLLVFIACWIVGLPTGYLLGKTDLVVAPMGPSGFWFGLVIGLTISAILLLSRLRWKSQQTLHVSLSK</sequence>
<proteinExistence type="predicted"/>
<dbReference type="PANTHER" id="PTHR43298:SF2">
    <property type="entry name" value="FMN_FAD EXPORTER YEEO-RELATED"/>
    <property type="match status" value="1"/>
</dbReference>
<dbReference type="NCBIfam" id="TIGR00797">
    <property type="entry name" value="matE"/>
    <property type="match status" value="1"/>
</dbReference>
<accession>A0ABU9TNY8</accession>
<keyword evidence="7" id="KW-0406">Ion transport</keyword>
<feature type="transmembrane region" description="Helical" evidence="10">
    <location>
        <begin position="218"/>
        <end position="244"/>
    </location>
</feature>
<feature type="transmembrane region" description="Helical" evidence="10">
    <location>
        <begin position="34"/>
        <end position="54"/>
    </location>
</feature>
<feature type="transmembrane region" description="Helical" evidence="10">
    <location>
        <begin position="74"/>
        <end position="97"/>
    </location>
</feature>
<keyword evidence="6 10" id="KW-1133">Transmembrane helix</keyword>
<feature type="transmembrane region" description="Helical" evidence="10">
    <location>
        <begin position="399"/>
        <end position="417"/>
    </location>
</feature>
<dbReference type="EMBL" id="JBBMRA010000002">
    <property type="protein sequence ID" value="MEM5535438.1"/>
    <property type="molecule type" value="Genomic_DNA"/>
</dbReference>
<reference evidence="11 12" key="1">
    <citation type="submission" date="2024-03" db="EMBL/GenBank/DDBJ databases">
        <title>Community enrichment and isolation of bacterial strains for fucoidan degradation.</title>
        <authorList>
            <person name="Sichert A."/>
        </authorList>
    </citation>
    <scope>NUCLEOTIDE SEQUENCE [LARGE SCALE GENOMIC DNA]</scope>
    <source>
        <strain evidence="11 12">AS76</strain>
    </source>
</reference>
<name>A0ABU9TNY8_9GAMM</name>
<evidence type="ECO:0000313" key="12">
    <source>
        <dbReference type="Proteomes" id="UP001449225"/>
    </source>
</evidence>
<feature type="transmembrane region" description="Helical" evidence="10">
    <location>
        <begin position="328"/>
        <end position="346"/>
    </location>
</feature>
<dbReference type="CDD" id="cd13131">
    <property type="entry name" value="MATE_NorM_like"/>
    <property type="match status" value="1"/>
</dbReference>
<comment type="subcellular location">
    <subcellularLocation>
        <location evidence="1">Cell inner membrane</location>
        <topology evidence="1">Multi-pass membrane protein</topology>
    </subcellularLocation>
</comment>
<protein>
    <recommendedName>
        <fullName evidence="9">Multidrug-efflux transporter</fullName>
    </recommendedName>
</protein>
<evidence type="ECO:0000256" key="1">
    <source>
        <dbReference type="ARBA" id="ARBA00004429"/>
    </source>
</evidence>
<feature type="transmembrane region" description="Helical" evidence="10">
    <location>
        <begin position="298"/>
        <end position="322"/>
    </location>
</feature>
<dbReference type="Pfam" id="PF01554">
    <property type="entry name" value="MatE"/>
    <property type="match status" value="2"/>
</dbReference>
<evidence type="ECO:0000256" key="10">
    <source>
        <dbReference type="SAM" id="Phobius"/>
    </source>
</evidence>
<evidence type="ECO:0000256" key="8">
    <source>
        <dbReference type="ARBA" id="ARBA00023136"/>
    </source>
</evidence>
<gene>
    <name evidence="11" type="ORF">WNY58_03430</name>
</gene>
<dbReference type="PIRSF" id="PIRSF006603">
    <property type="entry name" value="DinF"/>
    <property type="match status" value="1"/>
</dbReference>
<evidence type="ECO:0000256" key="5">
    <source>
        <dbReference type="ARBA" id="ARBA00022692"/>
    </source>
</evidence>
<dbReference type="InterPro" id="IPR048279">
    <property type="entry name" value="MdtK-like"/>
</dbReference>
<evidence type="ECO:0000256" key="6">
    <source>
        <dbReference type="ARBA" id="ARBA00022989"/>
    </source>
</evidence>
<feature type="transmembrane region" description="Helical" evidence="10">
    <location>
        <begin position="167"/>
        <end position="192"/>
    </location>
</feature>
<dbReference type="InterPro" id="IPR050222">
    <property type="entry name" value="MATE_MdtK"/>
</dbReference>
<evidence type="ECO:0000256" key="9">
    <source>
        <dbReference type="ARBA" id="ARBA00031636"/>
    </source>
</evidence>
<organism evidence="11 12">
    <name type="scientific">Neptuniibacter pectenicola</name>
    <dbReference type="NCBI Taxonomy" id="1806669"/>
    <lineage>
        <taxon>Bacteria</taxon>
        <taxon>Pseudomonadati</taxon>
        <taxon>Pseudomonadota</taxon>
        <taxon>Gammaproteobacteria</taxon>
        <taxon>Oceanospirillales</taxon>
        <taxon>Oceanospirillaceae</taxon>
        <taxon>Neptuniibacter</taxon>
    </lineage>
</organism>
<evidence type="ECO:0000313" key="11">
    <source>
        <dbReference type="EMBL" id="MEM5535438.1"/>
    </source>
</evidence>
<dbReference type="PANTHER" id="PTHR43298">
    <property type="entry name" value="MULTIDRUG RESISTANCE PROTEIN NORM-RELATED"/>
    <property type="match status" value="1"/>
</dbReference>
<comment type="caution">
    <text evidence="11">The sequence shown here is derived from an EMBL/GenBank/DDBJ whole genome shotgun (WGS) entry which is preliminary data.</text>
</comment>
<keyword evidence="8 10" id="KW-0472">Membrane</keyword>
<feature type="transmembrane region" description="Helical" evidence="10">
    <location>
        <begin position="256"/>
        <end position="277"/>
    </location>
</feature>
<feature type="transmembrane region" description="Helical" evidence="10">
    <location>
        <begin position="144"/>
        <end position="161"/>
    </location>
</feature>
<dbReference type="InterPro" id="IPR002528">
    <property type="entry name" value="MATE_fam"/>
</dbReference>
<dbReference type="RefSeq" id="WP_342853838.1">
    <property type="nucleotide sequence ID" value="NZ_JBBMRA010000002.1"/>
</dbReference>
<feature type="transmembrane region" description="Helical" evidence="10">
    <location>
        <begin position="366"/>
        <end position="387"/>
    </location>
</feature>
<evidence type="ECO:0000256" key="7">
    <source>
        <dbReference type="ARBA" id="ARBA00023065"/>
    </source>
</evidence>
<evidence type="ECO:0000256" key="3">
    <source>
        <dbReference type="ARBA" id="ARBA00022449"/>
    </source>
</evidence>
<keyword evidence="2" id="KW-0813">Transport</keyword>